<dbReference type="Proteomes" id="UP000499080">
    <property type="component" value="Unassembled WGS sequence"/>
</dbReference>
<feature type="non-terminal residue" evidence="1">
    <location>
        <position position="227"/>
    </location>
</feature>
<reference evidence="1 2" key="1">
    <citation type="journal article" date="2019" name="Sci. Rep.">
        <title>Orb-weaving spider Araneus ventricosus genome elucidates the spidroin gene catalogue.</title>
        <authorList>
            <person name="Kono N."/>
            <person name="Nakamura H."/>
            <person name="Ohtoshi R."/>
            <person name="Moran D.A.P."/>
            <person name="Shinohara A."/>
            <person name="Yoshida Y."/>
            <person name="Fujiwara M."/>
            <person name="Mori M."/>
            <person name="Tomita M."/>
            <person name="Arakawa K."/>
        </authorList>
    </citation>
    <scope>NUCLEOTIDE SEQUENCE [LARGE SCALE GENOMIC DNA]</scope>
</reference>
<proteinExistence type="predicted"/>
<sequence length="227" mass="26073">LPVVYNKKTRTCRSVGVEIVDMTSVPVPRRQKNESPILEEYTFVPYDSVHDSSQDSFQKIPEYLRACNNVINEIGKTWEKGVKKQQFIVERIHENGLEQSSADEVSENHHLLKSLKLALDASNTSKSKNNYLFTSYLEFIGTDILNNALANEDTIRILLDIIFENSFRKLSVIEINNDFPIILTIALEITEKYNYTPFKESILIGHEAVQIDEEILEKHRIEILSGD</sequence>
<dbReference type="OrthoDB" id="6437185at2759"/>
<dbReference type="Gene3D" id="3.40.50.150">
    <property type="entry name" value="Vaccinia Virus protein VP39"/>
    <property type="match status" value="1"/>
</dbReference>
<gene>
    <name evidence="1" type="ORF">AVEN_164369_1</name>
</gene>
<dbReference type="InterPro" id="IPR029063">
    <property type="entry name" value="SAM-dependent_MTases_sf"/>
</dbReference>
<dbReference type="AlphaFoldDB" id="A0A4Y2AY96"/>
<accession>A0A4Y2AY96</accession>
<dbReference type="EMBL" id="BGPR01081840">
    <property type="protein sequence ID" value="GBL84748.1"/>
    <property type="molecule type" value="Genomic_DNA"/>
</dbReference>
<protein>
    <submittedName>
        <fullName evidence="1">Uncharacterized protein</fullName>
    </submittedName>
</protein>
<organism evidence="1 2">
    <name type="scientific">Araneus ventricosus</name>
    <name type="common">Orbweaver spider</name>
    <name type="synonym">Epeira ventricosa</name>
    <dbReference type="NCBI Taxonomy" id="182803"/>
    <lineage>
        <taxon>Eukaryota</taxon>
        <taxon>Metazoa</taxon>
        <taxon>Ecdysozoa</taxon>
        <taxon>Arthropoda</taxon>
        <taxon>Chelicerata</taxon>
        <taxon>Arachnida</taxon>
        <taxon>Araneae</taxon>
        <taxon>Araneomorphae</taxon>
        <taxon>Entelegynae</taxon>
        <taxon>Araneoidea</taxon>
        <taxon>Araneidae</taxon>
        <taxon>Araneus</taxon>
    </lineage>
</organism>
<evidence type="ECO:0000313" key="1">
    <source>
        <dbReference type="EMBL" id="GBL84748.1"/>
    </source>
</evidence>
<name>A0A4Y2AY96_ARAVE</name>
<keyword evidence="2" id="KW-1185">Reference proteome</keyword>
<evidence type="ECO:0000313" key="2">
    <source>
        <dbReference type="Proteomes" id="UP000499080"/>
    </source>
</evidence>
<feature type="non-terminal residue" evidence="1">
    <location>
        <position position="1"/>
    </location>
</feature>
<comment type="caution">
    <text evidence="1">The sequence shown here is derived from an EMBL/GenBank/DDBJ whole genome shotgun (WGS) entry which is preliminary data.</text>
</comment>